<dbReference type="PROSITE" id="PS00995">
    <property type="entry name" value="TCP1_3"/>
    <property type="match status" value="1"/>
</dbReference>
<evidence type="ECO:0000313" key="11">
    <source>
        <dbReference type="EMBL" id="KAF5565154.1"/>
    </source>
</evidence>
<evidence type="ECO:0000256" key="4">
    <source>
        <dbReference type="ARBA" id="ARBA00022490"/>
    </source>
</evidence>
<dbReference type="GO" id="GO:0005524">
    <property type="term" value="F:ATP binding"/>
    <property type="evidence" value="ECO:0007669"/>
    <property type="project" value="UniProtKB-KW"/>
</dbReference>
<dbReference type="CDD" id="cd03336">
    <property type="entry name" value="TCP1_beta"/>
    <property type="match status" value="1"/>
</dbReference>
<dbReference type="InterPro" id="IPR027409">
    <property type="entry name" value="GroEL-like_apical_dom_sf"/>
</dbReference>
<dbReference type="GO" id="GO:0005832">
    <property type="term" value="C:chaperonin-containing T-complex"/>
    <property type="evidence" value="ECO:0007669"/>
    <property type="project" value="InterPro"/>
</dbReference>
<evidence type="ECO:0000256" key="3">
    <source>
        <dbReference type="ARBA" id="ARBA00011531"/>
    </source>
</evidence>
<feature type="compositionally biased region" description="Polar residues" evidence="10">
    <location>
        <begin position="797"/>
        <end position="807"/>
    </location>
</feature>
<protein>
    <recommendedName>
        <fullName evidence="8">CCT-beta</fullName>
    </recommendedName>
</protein>
<proteinExistence type="inferred from homology"/>
<dbReference type="PRINTS" id="PR00304">
    <property type="entry name" value="TCOMPLEXTCP1"/>
</dbReference>
<evidence type="ECO:0000256" key="9">
    <source>
        <dbReference type="RuleBase" id="RU004187"/>
    </source>
</evidence>
<feature type="compositionally biased region" description="Basic and acidic residues" evidence="10">
    <location>
        <begin position="1318"/>
        <end position="1334"/>
    </location>
</feature>
<feature type="region of interest" description="Disordered" evidence="10">
    <location>
        <begin position="1016"/>
        <end position="1200"/>
    </location>
</feature>
<dbReference type="GO" id="GO:0016887">
    <property type="term" value="F:ATP hydrolysis activity"/>
    <property type="evidence" value="ECO:0007669"/>
    <property type="project" value="InterPro"/>
</dbReference>
<feature type="compositionally biased region" description="Basic and acidic residues" evidence="10">
    <location>
        <begin position="1038"/>
        <end position="1065"/>
    </location>
</feature>
<comment type="similarity">
    <text evidence="2 9">Belongs to the TCP-1 chaperonin family.</text>
</comment>
<keyword evidence="4" id="KW-0963">Cytoplasm</keyword>
<dbReference type="Gene3D" id="3.30.260.10">
    <property type="entry name" value="TCP-1-like chaperonin intermediate domain"/>
    <property type="match status" value="1"/>
</dbReference>
<feature type="region of interest" description="Disordered" evidence="10">
    <location>
        <begin position="548"/>
        <end position="857"/>
    </location>
</feature>
<sequence>MSFQPTQIFEEGTTEEKGENARLSAFVGAIAVGDLVKSTLGPKGMDKILQSASTAEIMVTNDGATILKSIALDNAAAKVLVNISKVQDDEVGDGTTSVAVLAAELLREAEKLVDKKIHPQTIIEGYRIASQAALKALEGSAVDHSKNPEAFRQDLLAIARTTLSSKVLAQDRNQFAELAVDAVLRLKSSDLNHIQIIKKAGGKLSDSYLDEGFILDKKIGVNQPKRLEKAKILVANTSMDTDKVKIFGARVKVGSTSKLAELEKAEKDKMKAKVEKIKAHGINCFINRQLIYNWPEQLFTDAGIMSIEHADFDGIERLALVTGGEIASTFDHPDQVKLGHCDVIEEVIIGEDTLIKFSGVAGGEACTIVLRGATEQLLDEAERSLHDALAVLSQTVKEPRTTLGGGCAEMLMAKAVEGAATRVEGKRQLAVSSFAVALRQLPTILADNAGLDSGDLVARLRKALYDGLTTYGLDLTTPGGGITDMRDLGVIESYKLKKAVVSSASEAAELLLRVDDIIRAAPRRRERMLLRSLSDIAKPMEQSKIVDFFSSSPSSQQPKQRIKKRNKPSLAKAAKGGSQSSSPNSSRAEPQQTMAKPSQKPKRQRSQASTSVPRAASLHPSIPSTPISKNMSSPQITKKRRLQGRNECVPETPPQKRAVTSSQSQQTPKRTSQLVQANSPNTPFDISSGESSDSDCVIEKVQPSPKRKLIAPSPQARPTKKRKTDQQESISRGYASIKASVLAKGTTLARQNKRPAARGRQAASVPPQAPLPKLTSSAAGSSRSTSVPPAHIPPKPSQNEGATQIKNASDHDSEKVQLTPKKRHQLEQQKANVKRRRVGDSIDTPVSIDADEEDQRDSDIEVVKVLVSPRRKAVKHRATADKDIKAENSAKQRKVAAQRKTQSPSVTKRPTPAKSAVTRDTTPSKTLHIDLTQEPSDSSDFSDEETTILPKPALPAPVEHILDAQNPQATATEHPTSRNGVATSQETVPVHEQREPSPHVTDCLLDWCHDELKKAPSIPSSNCPSPDHDMPFSTAPEYQHDDTAAKKIKMEAHDSDMESIKKESIEQYDSDDDEGSSDEESQDGDIRSIKQETSSMYDQSSDDEDFDEEDIKNIKKESYSSPMNISALKQYESLPDEDGENKYDDDDEEEYQGLPDLSDDEVSHDANINEVEGNEDVGSSPPVSYQLPQEDVSPKAVSTTLEEKATFDSADKDLSNAFGTSKNNLHTPIKTEKGLSPSIYELQPVYSGEKLLQSHTPGTPSPFRPHHRDALLGLKSILKGSGGQGRASDNESLYSPFPDISPLSGDEYAASSPTERVQQSKEQAKAVRPSERRLYSTPPHRAIVPKAMTLPRFLPKKWTPPLPKGARWLQQKKDFTPLPSIPDDTAASDAASRQDTPTKVVAKRPPRTNDTTDLAESEDEVEKKLQEQQLEPGTDKHWIKPSEKEIKPPIIRDGVSEHAIKPTVDLFKKKIAARQGFNHDTSDKSNQKYNWEIDWNTPASLSERESQAVAAELEHRGIKTSKQYSNFWYNLTMKFSRLAGSPIPLFTAKKKALDTFVEEAMQNQEIRRRDRNKAAISRKKARRRDKKKKPQPKDVDAFLIPGDTDADSESEDPDSDLNGADLIAKMRADTEKRQRTYGGGTSCGRRSK</sequence>
<evidence type="ECO:0000256" key="6">
    <source>
        <dbReference type="ARBA" id="ARBA00022840"/>
    </source>
</evidence>
<comment type="subcellular location">
    <subcellularLocation>
        <location evidence="1">Cytoplasm</location>
    </subcellularLocation>
</comment>
<feature type="compositionally biased region" description="Acidic residues" evidence="10">
    <location>
        <begin position="1100"/>
        <end position="1110"/>
    </location>
</feature>
<dbReference type="Gene3D" id="1.10.560.10">
    <property type="entry name" value="GroEL-like equatorial domain"/>
    <property type="match status" value="1"/>
</dbReference>
<feature type="compositionally biased region" description="Acidic residues" evidence="10">
    <location>
        <begin position="1066"/>
        <end position="1083"/>
    </location>
</feature>
<feature type="region of interest" description="Disordered" evidence="10">
    <location>
        <begin position="968"/>
        <end position="998"/>
    </location>
</feature>
<dbReference type="Pfam" id="PF00118">
    <property type="entry name" value="Cpn60_TCP1"/>
    <property type="match status" value="1"/>
</dbReference>
<dbReference type="SUPFAM" id="SSF52029">
    <property type="entry name" value="GroEL apical domain-like"/>
    <property type="match status" value="1"/>
</dbReference>
<keyword evidence="6 9" id="KW-0067">ATP-binding</keyword>
<comment type="caution">
    <text evidence="11">The sequence shown here is derived from an EMBL/GenBank/DDBJ whole genome shotgun (WGS) entry which is preliminary data.</text>
</comment>
<dbReference type="PROSITE" id="PS00751">
    <property type="entry name" value="TCP1_2"/>
    <property type="match status" value="1"/>
</dbReference>
<dbReference type="FunFam" id="3.50.7.10:FF:000002">
    <property type="entry name" value="T-complex protein 1 subunit beta"/>
    <property type="match status" value="1"/>
</dbReference>
<dbReference type="PROSITE" id="PS00750">
    <property type="entry name" value="TCP1_1"/>
    <property type="match status" value="1"/>
</dbReference>
<keyword evidence="5 9" id="KW-0547">Nucleotide-binding</keyword>
<reference evidence="11 12" key="1">
    <citation type="submission" date="2020-05" db="EMBL/GenBank/DDBJ databases">
        <title>Identification and distribution of gene clusters putatively required for synthesis of sphingolipid metabolism inhibitors in phylogenetically diverse species of the filamentous fungus Fusarium.</title>
        <authorList>
            <person name="Kim H.-S."/>
            <person name="Busman M."/>
            <person name="Brown D.W."/>
            <person name="Divon H."/>
            <person name="Uhlig S."/>
            <person name="Proctor R.H."/>
        </authorList>
    </citation>
    <scope>NUCLEOTIDE SEQUENCE [LARGE SCALE GENOMIC DNA]</scope>
    <source>
        <strain evidence="11 12">NRRL 13617</strain>
    </source>
</reference>
<feature type="compositionally biased region" description="Acidic residues" evidence="10">
    <location>
        <begin position="1604"/>
        <end position="1615"/>
    </location>
</feature>
<evidence type="ECO:0000256" key="7">
    <source>
        <dbReference type="ARBA" id="ARBA00023186"/>
    </source>
</evidence>
<feature type="compositionally biased region" description="Polar residues" evidence="10">
    <location>
        <begin position="587"/>
        <end position="596"/>
    </location>
</feature>
<feature type="compositionally biased region" description="Low complexity" evidence="10">
    <location>
        <begin position="775"/>
        <end position="786"/>
    </location>
</feature>
<dbReference type="GO" id="GO:0051082">
    <property type="term" value="F:unfolded protein binding"/>
    <property type="evidence" value="ECO:0007669"/>
    <property type="project" value="InterPro"/>
</dbReference>
<evidence type="ECO:0000256" key="5">
    <source>
        <dbReference type="ARBA" id="ARBA00022741"/>
    </source>
</evidence>
<dbReference type="NCBIfam" id="NF041083">
    <property type="entry name" value="thermosome_beta"/>
    <property type="match status" value="1"/>
</dbReference>
<dbReference type="InterPro" id="IPR017998">
    <property type="entry name" value="Chaperone_TCP-1"/>
</dbReference>
<dbReference type="InterPro" id="IPR002194">
    <property type="entry name" value="Chaperonin_TCP-1_CS"/>
</dbReference>
<evidence type="ECO:0000313" key="12">
    <source>
        <dbReference type="Proteomes" id="UP000582016"/>
    </source>
</evidence>
<evidence type="ECO:0000256" key="1">
    <source>
        <dbReference type="ARBA" id="ARBA00004496"/>
    </source>
</evidence>
<feature type="region of interest" description="Disordered" evidence="10">
    <location>
        <begin position="870"/>
        <end position="946"/>
    </location>
</feature>
<feature type="compositionally biased region" description="Polar residues" evidence="10">
    <location>
        <begin position="899"/>
        <end position="908"/>
    </location>
</feature>
<feature type="compositionally biased region" description="Low complexity" evidence="10">
    <location>
        <begin position="569"/>
        <end position="586"/>
    </location>
</feature>
<feature type="region of interest" description="Disordered" evidence="10">
    <location>
        <begin position="1375"/>
        <end position="1434"/>
    </location>
</feature>
<evidence type="ECO:0000256" key="2">
    <source>
        <dbReference type="ARBA" id="ARBA00008020"/>
    </source>
</evidence>
<feature type="compositionally biased region" description="Basic and acidic residues" evidence="10">
    <location>
        <begin position="878"/>
        <end position="890"/>
    </location>
</feature>
<accession>A0A8H5K014</accession>
<dbReference type="Proteomes" id="UP000582016">
    <property type="component" value="Unassembled WGS sequence"/>
</dbReference>
<feature type="compositionally biased region" description="Polar residues" evidence="10">
    <location>
        <begin position="622"/>
        <end position="636"/>
    </location>
</feature>
<dbReference type="SUPFAM" id="SSF48592">
    <property type="entry name" value="GroEL equatorial domain-like"/>
    <property type="match status" value="1"/>
</dbReference>
<dbReference type="Gene3D" id="3.50.7.10">
    <property type="entry name" value="GroEL"/>
    <property type="match status" value="1"/>
</dbReference>
<dbReference type="InterPro" id="IPR027410">
    <property type="entry name" value="TCP-1-like_intermed_sf"/>
</dbReference>
<feature type="compositionally biased region" description="Polar residues" evidence="10">
    <location>
        <begin position="658"/>
        <end position="691"/>
    </location>
</feature>
<keyword evidence="12" id="KW-1185">Reference proteome</keyword>
<dbReference type="OrthoDB" id="10248520at2759"/>
<evidence type="ECO:0000256" key="10">
    <source>
        <dbReference type="SAM" id="MobiDB-lite"/>
    </source>
</evidence>
<dbReference type="EMBL" id="JAAOAQ010000134">
    <property type="protein sequence ID" value="KAF5565154.1"/>
    <property type="molecule type" value="Genomic_DNA"/>
</dbReference>
<feature type="compositionally biased region" description="Basic and acidic residues" evidence="10">
    <location>
        <begin position="1624"/>
        <end position="1634"/>
    </location>
</feature>
<gene>
    <name evidence="11" type="ORF">FPHYL_4386</name>
</gene>
<feature type="compositionally biased region" description="Low complexity" evidence="10">
    <location>
        <begin position="548"/>
        <end position="558"/>
    </location>
</feature>
<feature type="compositionally biased region" description="Basic residues" evidence="10">
    <location>
        <begin position="1576"/>
        <end position="1590"/>
    </location>
</feature>
<feature type="compositionally biased region" description="Polar residues" evidence="10">
    <location>
        <begin position="968"/>
        <end position="987"/>
    </location>
</feature>
<dbReference type="InterPro" id="IPR002423">
    <property type="entry name" value="Cpn60/GroEL/TCP-1"/>
</dbReference>
<dbReference type="NCBIfam" id="TIGR02341">
    <property type="entry name" value="chap_CCT_beta"/>
    <property type="match status" value="1"/>
</dbReference>
<dbReference type="InterPro" id="IPR053374">
    <property type="entry name" value="TCP-1_chaperonin"/>
</dbReference>
<comment type="subunit">
    <text evidence="3">Heterooligomeric complex of about 850 to 900 kDa that forms two stacked rings, 12 to 16 nm in diameter.</text>
</comment>
<name>A0A8H5K014_9HYPO</name>
<feature type="compositionally biased region" description="Acidic residues" evidence="10">
    <location>
        <begin position="1134"/>
        <end position="1162"/>
    </location>
</feature>
<dbReference type="PANTHER" id="PTHR11353">
    <property type="entry name" value="CHAPERONIN"/>
    <property type="match status" value="1"/>
</dbReference>
<keyword evidence="7 9" id="KW-0143">Chaperone</keyword>
<dbReference type="InterPro" id="IPR012716">
    <property type="entry name" value="Chap_CCT_beta"/>
</dbReference>
<feature type="region of interest" description="Disordered" evidence="10">
    <location>
        <begin position="1564"/>
        <end position="1648"/>
    </location>
</feature>
<feature type="region of interest" description="Disordered" evidence="10">
    <location>
        <begin position="1274"/>
        <end position="1339"/>
    </location>
</feature>
<dbReference type="GO" id="GO:0140662">
    <property type="term" value="F:ATP-dependent protein folding chaperone"/>
    <property type="evidence" value="ECO:0007669"/>
    <property type="project" value="InterPro"/>
</dbReference>
<dbReference type="InterPro" id="IPR027413">
    <property type="entry name" value="GROEL-like_equatorial_sf"/>
</dbReference>
<organism evidence="11 12">
    <name type="scientific">Fusarium phyllophilum</name>
    <dbReference type="NCBI Taxonomy" id="47803"/>
    <lineage>
        <taxon>Eukaryota</taxon>
        <taxon>Fungi</taxon>
        <taxon>Dikarya</taxon>
        <taxon>Ascomycota</taxon>
        <taxon>Pezizomycotina</taxon>
        <taxon>Sordariomycetes</taxon>
        <taxon>Hypocreomycetidae</taxon>
        <taxon>Hypocreales</taxon>
        <taxon>Nectriaceae</taxon>
        <taxon>Fusarium</taxon>
        <taxon>Fusarium fujikuroi species complex</taxon>
    </lineage>
</organism>
<dbReference type="SUPFAM" id="SSF54849">
    <property type="entry name" value="GroEL-intermediate domain like"/>
    <property type="match status" value="1"/>
</dbReference>
<evidence type="ECO:0000256" key="8">
    <source>
        <dbReference type="ARBA" id="ARBA00033237"/>
    </source>
</evidence>